<dbReference type="AlphaFoldDB" id="A0AAE9FGH9"/>
<dbReference type="Pfam" id="PF26530">
    <property type="entry name" value="NTF2_3"/>
    <property type="match status" value="1"/>
</dbReference>
<feature type="domain" description="NTF2-like" evidence="1">
    <location>
        <begin position="76"/>
        <end position="141"/>
    </location>
</feature>
<dbReference type="Proteomes" id="UP000829354">
    <property type="component" value="Chromosome X"/>
</dbReference>
<accession>A0AAE9FGH9</accession>
<dbReference type="InterPro" id="IPR058721">
    <property type="entry name" value="NTF2_3"/>
</dbReference>
<gene>
    <name evidence="2" type="ORF">L5515_018710</name>
</gene>
<evidence type="ECO:0000259" key="1">
    <source>
        <dbReference type="Pfam" id="PF26530"/>
    </source>
</evidence>
<reference evidence="2 3" key="1">
    <citation type="submission" date="2022-04" db="EMBL/GenBank/DDBJ databases">
        <title>Chromosome-level reference genomes for two strains of Caenorhabditis briggsae: an improved platform for comparative genomics.</title>
        <authorList>
            <person name="Stevens L."/>
            <person name="Andersen E."/>
        </authorList>
    </citation>
    <scope>NUCLEOTIDE SEQUENCE [LARGE SCALE GENOMIC DNA]</scope>
    <source>
        <strain evidence="2">VX34</strain>
        <tissue evidence="2">Whole-organism</tissue>
    </source>
</reference>
<dbReference type="EMBL" id="CP092625">
    <property type="protein sequence ID" value="UMM43105.1"/>
    <property type="molecule type" value="Genomic_DNA"/>
</dbReference>
<evidence type="ECO:0000313" key="2">
    <source>
        <dbReference type="EMBL" id="UMM43105.1"/>
    </source>
</evidence>
<keyword evidence="3" id="KW-1185">Reference proteome</keyword>
<organism evidence="2 3">
    <name type="scientific">Caenorhabditis briggsae</name>
    <dbReference type="NCBI Taxonomy" id="6238"/>
    <lineage>
        <taxon>Eukaryota</taxon>
        <taxon>Metazoa</taxon>
        <taxon>Ecdysozoa</taxon>
        <taxon>Nematoda</taxon>
        <taxon>Chromadorea</taxon>
        <taxon>Rhabditida</taxon>
        <taxon>Rhabditina</taxon>
        <taxon>Rhabditomorpha</taxon>
        <taxon>Rhabditoidea</taxon>
        <taxon>Rhabditidae</taxon>
        <taxon>Peloderinae</taxon>
        <taxon>Caenorhabditis</taxon>
    </lineage>
</organism>
<sequence>MDPDNNGFLMKYIRQLEVMKFLAARIRNMHFQVGVIDRKVVFLQGFENLVAHILTIFENPRTPEAENDCDSRLIWSLESNITDRLSAILKKGFTYKGCQETFNKEDIIDIAEEIEHEFNLYWNITTIQINNTTTDSIVEVTEGDSNEDSDEGQSCL</sequence>
<protein>
    <recommendedName>
        <fullName evidence="1">NTF2-like domain-containing protein</fullName>
    </recommendedName>
</protein>
<proteinExistence type="predicted"/>
<name>A0AAE9FGH9_CAEBR</name>
<evidence type="ECO:0000313" key="3">
    <source>
        <dbReference type="Proteomes" id="UP000829354"/>
    </source>
</evidence>